<comment type="caution">
    <text evidence="1">The sequence shown here is derived from an EMBL/GenBank/DDBJ whole genome shotgun (WGS) entry which is preliminary data.</text>
</comment>
<accession>A0ABW9K8X0</accession>
<sequence length="73" mass="7815">MKFTLVLMLLGITVLSCKKETKVDSTTISDTTVVDTMPSDTMTAPANPMPSDTMRAADTATAKKMDTAKTSKK</sequence>
<reference evidence="1 2" key="1">
    <citation type="submission" date="2024-12" db="EMBL/GenBank/DDBJ databases">
        <title>Draft genome sequence of Chryseobacterium kwangjuense AG447.</title>
        <authorList>
            <person name="Cheptsov V.S."/>
            <person name="Belov A."/>
            <person name="Zavarzina A.G."/>
        </authorList>
    </citation>
    <scope>NUCLEOTIDE SEQUENCE [LARGE SCALE GENOMIC DNA]</scope>
    <source>
        <strain evidence="1 2">AG447</strain>
    </source>
</reference>
<dbReference type="EMBL" id="JBJXVJ010000004">
    <property type="protein sequence ID" value="MFN1219167.1"/>
    <property type="molecule type" value="Genomic_DNA"/>
</dbReference>
<keyword evidence="2" id="KW-1185">Reference proteome</keyword>
<dbReference type="RefSeq" id="WP_131797221.1">
    <property type="nucleotide sequence ID" value="NZ_JBJXVJ010000004.1"/>
</dbReference>
<gene>
    <name evidence="1" type="ORF">ACKW6Q_19560</name>
</gene>
<evidence type="ECO:0008006" key="3">
    <source>
        <dbReference type="Google" id="ProtNLM"/>
    </source>
</evidence>
<proteinExistence type="predicted"/>
<protein>
    <recommendedName>
        <fullName evidence="3">Cytochrome C551</fullName>
    </recommendedName>
</protein>
<organism evidence="1 2">
    <name type="scientific">Chryseobacterium kwangjuense</name>
    <dbReference type="NCBI Taxonomy" id="267125"/>
    <lineage>
        <taxon>Bacteria</taxon>
        <taxon>Pseudomonadati</taxon>
        <taxon>Bacteroidota</taxon>
        <taxon>Flavobacteriia</taxon>
        <taxon>Flavobacteriales</taxon>
        <taxon>Weeksellaceae</taxon>
        <taxon>Chryseobacterium group</taxon>
        <taxon>Chryseobacterium</taxon>
    </lineage>
</organism>
<evidence type="ECO:0000313" key="1">
    <source>
        <dbReference type="EMBL" id="MFN1219167.1"/>
    </source>
</evidence>
<name>A0ABW9K8X0_9FLAO</name>
<evidence type="ECO:0000313" key="2">
    <source>
        <dbReference type="Proteomes" id="UP001634154"/>
    </source>
</evidence>
<dbReference type="PROSITE" id="PS51257">
    <property type="entry name" value="PROKAR_LIPOPROTEIN"/>
    <property type="match status" value="1"/>
</dbReference>
<dbReference type="Proteomes" id="UP001634154">
    <property type="component" value="Unassembled WGS sequence"/>
</dbReference>